<protein>
    <submittedName>
        <fullName evidence="2">Uncharacterized protein</fullName>
    </submittedName>
</protein>
<feature type="non-terminal residue" evidence="2">
    <location>
        <position position="130"/>
    </location>
</feature>
<feature type="transmembrane region" description="Helical" evidence="1">
    <location>
        <begin position="50"/>
        <end position="71"/>
    </location>
</feature>
<keyword evidence="1" id="KW-0472">Membrane</keyword>
<comment type="caution">
    <text evidence="2">The sequence shown here is derived from an EMBL/GenBank/DDBJ whole genome shotgun (WGS) entry which is preliminary data.</text>
</comment>
<gene>
    <name evidence="2" type="ORF">EVA_08754</name>
</gene>
<proteinExistence type="predicted"/>
<dbReference type="EMBL" id="AMCI01002284">
    <property type="protein sequence ID" value="EJX03142.1"/>
    <property type="molecule type" value="Genomic_DNA"/>
</dbReference>
<keyword evidence="1" id="KW-1133">Transmembrane helix</keyword>
<evidence type="ECO:0000256" key="1">
    <source>
        <dbReference type="SAM" id="Phobius"/>
    </source>
</evidence>
<sequence length="130" mass="13949">MKICEESVKEAIDTSLAHIQMNDAQKQAVLAQCRPTAQVSRFQVRPVRRVLAVAAAFAIAFCLGGGVLAAAPQLRQSLAVLGAEALQQMQPVNQVSEDKGIRMEVLAAINDGEMASVFLSLQDTEGKDRV</sequence>
<name>J9G7D1_9ZZZZ</name>
<organism evidence="2">
    <name type="scientific">gut metagenome</name>
    <dbReference type="NCBI Taxonomy" id="749906"/>
    <lineage>
        <taxon>unclassified sequences</taxon>
        <taxon>metagenomes</taxon>
        <taxon>organismal metagenomes</taxon>
    </lineage>
</organism>
<reference evidence="2" key="1">
    <citation type="journal article" date="2012" name="PLoS ONE">
        <title>Gene sets for utilization of primary and secondary nutrition supplies in the distal gut of endangered iberian lynx.</title>
        <authorList>
            <person name="Alcaide M."/>
            <person name="Messina E."/>
            <person name="Richter M."/>
            <person name="Bargiela R."/>
            <person name="Peplies J."/>
            <person name="Huws S.A."/>
            <person name="Newbold C.J."/>
            <person name="Golyshin P.N."/>
            <person name="Simon M.A."/>
            <person name="Lopez G."/>
            <person name="Yakimov M.M."/>
            <person name="Ferrer M."/>
        </authorList>
    </citation>
    <scope>NUCLEOTIDE SEQUENCE</scope>
</reference>
<evidence type="ECO:0000313" key="2">
    <source>
        <dbReference type="EMBL" id="EJX03142.1"/>
    </source>
</evidence>
<dbReference type="AlphaFoldDB" id="J9G7D1"/>
<accession>J9G7D1</accession>
<keyword evidence="1" id="KW-0812">Transmembrane</keyword>